<name>A0A0N7JHH6_9CAUL</name>
<comment type="similarity">
    <text evidence="8">Belongs to the BamA family.</text>
</comment>
<dbReference type="PANTHER" id="PTHR12815:SF23">
    <property type="entry name" value="OUTER MEMBRANE PROTEIN ASSEMBLY FACTOR BAMA"/>
    <property type="match status" value="1"/>
</dbReference>
<feature type="signal peptide" evidence="8">
    <location>
        <begin position="1"/>
        <end position="36"/>
    </location>
</feature>
<dbReference type="Gene3D" id="3.10.20.310">
    <property type="entry name" value="membrane protein fhac"/>
    <property type="match status" value="5"/>
</dbReference>
<dbReference type="OrthoDB" id="9803054at2"/>
<evidence type="ECO:0000256" key="6">
    <source>
        <dbReference type="ARBA" id="ARBA00023136"/>
    </source>
</evidence>
<reference evidence="11 12" key="1">
    <citation type="submission" date="2015-10" db="EMBL/GenBank/DDBJ databases">
        <title>Conservation of the essential genome among Caulobacter and Brevundimonas species.</title>
        <authorList>
            <person name="Scott D."/>
            <person name="Ely B."/>
        </authorList>
    </citation>
    <scope>NUCLEOTIDE SEQUENCE [LARGE SCALE GENOMIC DNA]</scope>
    <source>
        <strain evidence="11 12">CB4</strain>
    </source>
</reference>
<dbReference type="eggNOG" id="COG4775">
    <property type="taxonomic scope" value="Bacteria"/>
</dbReference>
<evidence type="ECO:0000256" key="1">
    <source>
        <dbReference type="ARBA" id="ARBA00004370"/>
    </source>
</evidence>
<evidence type="ECO:0000256" key="4">
    <source>
        <dbReference type="ARBA" id="ARBA00022729"/>
    </source>
</evidence>
<keyword evidence="7 8" id="KW-0998">Cell outer membrane</keyword>
<dbReference type="Gene3D" id="2.40.160.50">
    <property type="entry name" value="membrane protein fhac: a member of the omp85/tpsb transporter family"/>
    <property type="match status" value="1"/>
</dbReference>
<feature type="chain" id="PRO_5008992683" description="Outer membrane protein assembly factor BamA" evidence="8">
    <location>
        <begin position="37"/>
        <end position="787"/>
    </location>
</feature>
<evidence type="ECO:0000313" key="11">
    <source>
        <dbReference type="EMBL" id="ALL13418.1"/>
    </source>
</evidence>
<comment type="subunit">
    <text evidence="8">Part of the Bam complex.</text>
</comment>
<evidence type="ECO:0000313" key="12">
    <source>
        <dbReference type="Proteomes" id="UP000056905"/>
    </source>
</evidence>
<dbReference type="InterPro" id="IPR034746">
    <property type="entry name" value="POTRA"/>
</dbReference>
<dbReference type="PANTHER" id="PTHR12815">
    <property type="entry name" value="SORTING AND ASSEMBLY MACHINERY SAMM50 PROTEIN FAMILY MEMBER"/>
    <property type="match status" value="1"/>
</dbReference>
<gene>
    <name evidence="8" type="primary">bamA</name>
    <name evidence="11" type="ORF">AQ619_08660</name>
</gene>
<dbReference type="RefSeq" id="WP_062146408.1">
    <property type="nucleotide sequence ID" value="NZ_CP013002.1"/>
</dbReference>
<feature type="domain" description="POTRA" evidence="10">
    <location>
        <begin position="42"/>
        <end position="109"/>
    </location>
</feature>
<dbReference type="InterPro" id="IPR000184">
    <property type="entry name" value="Bac_surfAg_D15"/>
</dbReference>
<evidence type="ECO:0000256" key="9">
    <source>
        <dbReference type="NCBIfam" id="TIGR03303"/>
    </source>
</evidence>
<accession>A0A0N7JHH6</accession>
<evidence type="ECO:0000256" key="7">
    <source>
        <dbReference type="ARBA" id="ARBA00023237"/>
    </source>
</evidence>
<keyword evidence="12" id="KW-1185">Reference proteome</keyword>
<dbReference type="EMBL" id="CP013002">
    <property type="protein sequence ID" value="ALL13418.1"/>
    <property type="molecule type" value="Genomic_DNA"/>
</dbReference>
<dbReference type="GO" id="GO:0009279">
    <property type="term" value="C:cell outer membrane"/>
    <property type="evidence" value="ECO:0007669"/>
    <property type="project" value="UniProtKB-SubCell"/>
</dbReference>
<keyword evidence="5 8" id="KW-0677">Repeat</keyword>
<sequence precursor="true">MIGPMSKIRAHSAAFATGVAILFGSTALVAPAAAFAQSAQTSVVQRIVVQGNERIEQGTVMSYLPIQPGDTVDAARLDLALKTLARTDLFADVKIDMISGDLIVKVVENPIINQVVFEGNSSLKEDKLKDEVQIRPRGIFTRAKVQADVQRIIELYRRSGRISATVTPKVVELPQKRVDLVFEINEGPKSGVLGINFLGNSEFSDNDLRDVIVTKESHWYKFLTSNDNYDPDRIEYDREQLRKHYRNRGYFDFRVVSSMAELAPDKNGFAVTYTLDEGPKYKFGKVTVETELKKLDGTLLAQILPIRTGQLYEDERIEQATDALTFAAGAAGFAFVDVRPRYVPNRETNTVDVVFQVREGPRVYVDRIDIVGNTRTLDYVLRRELEVAEGDAYNRVLVDRSKNNIRRLGFFKEVEIEEVPGSAPDRTALRVKVEEQPTGELSFSAGYSSVDKLVLDVGITERNFRGRGQNMRGRISVGSLRQQIDFAFTEPRFLNRNLVAGVDIYSFRYDLSDYAAYDTRSLGGNVRVGFPLTQNASMSMRYTLRRDEVSVSDGLCNSGSVSQILCLQRGAYMTSLVGYGLRIDKRNDPIQPTRGWFADLNQDLAGFGGDVKYLKTETDAGWYWGFNKDFIFSATGSAGYIEGWGGDNVRINDRFYKGGTNFRGFETAGIGPRDISTQSNSLGAKLYAIGTFELTVPTLLPEQYGIKAALFSDFGTAGLLDDSDRQSSAGVFDPNIRDNLGLRASAGISIDWKSPMGPIRFDFSKILSKEDYDRTETFRFSTSTRFQ</sequence>
<dbReference type="NCBIfam" id="TIGR03303">
    <property type="entry name" value="OM_YaeT"/>
    <property type="match status" value="1"/>
</dbReference>
<proteinExistence type="inferred from homology"/>
<protein>
    <recommendedName>
        <fullName evidence="8 9">Outer membrane protein assembly factor BamA</fullName>
    </recommendedName>
</protein>
<comment type="function">
    <text evidence="8">Part of the outer membrane protein assembly complex, which is involved in assembly and insertion of beta-barrel proteins into the outer membrane.</text>
</comment>
<evidence type="ECO:0000256" key="3">
    <source>
        <dbReference type="ARBA" id="ARBA00022692"/>
    </source>
</evidence>
<feature type="domain" description="POTRA" evidence="10">
    <location>
        <begin position="110"/>
        <end position="187"/>
    </location>
</feature>
<dbReference type="PIRSF" id="PIRSF006076">
    <property type="entry name" value="OM_assembly_OMP85"/>
    <property type="match status" value="1"/>
</dbReference>
<keyword evidence="3 8" id="KW-0812">Transmembrane</keyword>
<organism evidence="11 12">
    <name type="scientific">Caulobacter henricii</name>
    <dbReference type="NCBI Taxonomy" id="69395"/>
    <lineage>
        <taxon>Bacteria</taxon>
        <taxon>Pseudomonadati</taxon>
        <taxon>Pseudomonadota</taxon>
        <taxon>Alphaproteobacteria</taxon>
        <taxon>Caulobacterales</taxon>
        <taxon>Caulobacteraceae</taxon>
        <taxon>Caulobacter</taxon>
    </lineage>
</organism>
<dbReference type="STRING" id="69395.AQ619_08660"/>
<dbReference type="InterPro" id="IPR023707">
    <property type="entry name" value="OM_assembly_BamA"/>
</dbReference>
<feature type="domain" description="POTRA" evidence="10">
    <location>
        <begin position="363"/>
        <end position="436"/>
    </location>
</feature>
<dbReference type="KEGG" id="chq:AQ619_08660"/>
<dbReference type="InterPro" id="IPR039910">
    <property type="entry name" value="D15-like"/>
</dbReference>
<dbReference type="GO" id="GO:0051205">
    <property type="term" value="P:protein insertion into membrane"/>
    <property type="evidence" value="ECO:0007669"/>
    <property type="project" value="UniProtKB-UniRule"/>
</dbReference>
<dbReference type="Pfam" id="PF01103">
    <property type="entry name" value="Omp85"/>
    <property type="match status" value="1"/>
</dbReference>
<evidence type="ECO:0000256" key="5">
    <source>
        <dbReference type="ARBA" id="ARBA00022737"/>
    </source>
</evidence>
<dbReference type="Proteomes" id="UP000056905">
    <property type="component" value="Chromosome"/>
</dbReference>
<dbReference type="HAMAP" id="MF_01430">
    <property type="entry name" value="OM_assembly_BamA"/>
    <property type="match status" value="1"/>
</dbReference>
<evidence type="ECO:0000256" key="8">
    <source>
        <dbReference type="HAMAP-Rule" id="MF_01430"/>
    </source>
</evidence>
<keyword evidence="6 8" id="KW-0472">Membrane</keyword>
<dbReference type="AlphaFoldDB" id="A0A0N7JHH6"/>
<dbReference type="GO" id="GO:0043165">
    <property type="term" value="P:Gram-negative-bacterium-type cell outer membrane assembly"/>
    <property type="evidence" value="ECO:0007669"/>
    <property type="project" value="UniProtKB-UniRule"/>
</dbReference>
<dbReference type="InterPro" id="IPR010827">
    <property type="entry name" value="BamA/TamA_POTRA"/>
</dbReference>
<keyword evidence="2 8" id="KW-1134">Transmembrane beta strand</keyword>
<keyword evidence="4 8" id="KW-0732">Signal</keyword>
<dbReference type="Pfam" id="PF07244">
    <property type="entry name" value="POTRA"/>
    <property type="match status" value="4"/>
</dbReference>
<evidence type="ECO:0000259" key="10">
    <source>
        <dbReference type="PROSITE" id="PS51779"/>
    </source>
</evidence>
<comment type="subcellular location">
    <subcellularLocation>
        <location evidence="8">Cell outer membrane</location>
    </subcellularLocation>
    <subcellularLocation>
        <location evidence="1">Membrane</location>
    </subcellularLocation>
</comment>
<dbReference type="PROSITE" id="PS51779">
    <property type="entry name" value="POTRA"/>
    <property type="match status" value="3"/>
</dbReference>
<evidence type="ECO:0000256" key="2">
    <source>
        <dbReference type="ARBA" id="ARBA00022452"/>
    </source>
</evidence>